<dbReference type="SMART" id="SM00507">
    <property type="entry name" value="HNHc"/>
    <property type="match status" value="1"/>
</dbReference>
<keyword evidence="2" id="KW-0378">Hydrolase</keyword>
<dbReference type="InterPro" id="IPR003615">
    <property type="entry name" value="HNH_nuc"/>
</dbReference>
<accession>A0A2S2DZ89</accession>
<dbReference type="InterPro" id="IPR002711">
    <property type="entry name" value="HNH"/>
</dbReference>
<dbReference type="RefSeq" id="WP_239421170.1">
    <property type="nucleotide sequence ID" value="NZ_CP029347.1"/>
</dbReference>
<dbReference type="Pfam" id="PF01844">
    <property type="entry name" value="HNH"/>
    <property type="match status" value="1"/>
</dbReference>
<dbReference type="Proteomes" id="UP000245728">
    <property type="component" value="Chromosome"/>
</dbReference>
<dbReference type="GO" id="GO:0004519">
    <property type="term" value="F:endonuclease activity"/>
    <property type="evidence" value="ECO:0007669"/>
    <property type="project" value="InterPro"/>
</dbReference>
<evidence type="ECO:0000313" key="2">
    <source>
        <dbReference type="EMBL" id="AWL10696.1"/>
    </source>
</evidence>
<dbReference type="CDD" id="cd00085">
    <property type="entry name" value="HNHc"/>
    <property type="match status" value="1"/>
</dbReference>
<organism evidence="2 3">
    <name type="scientific">Saliniradius amylolyticus</name>
    <dbReference type="NCBI Taxonomy" id="2183582"/>
    <lineage>
        <taxon>Bacteria</taxon>
        <taxon>Pseudomonadati</taxon>
        <taxon>Pseudomonadota</taxon>
        <taxon>Gammaproteobacteria</taxon>
        <taxon>Alteromonadales</taxon>
        <taxon>Alteromonadaceae</taxon>
        <taxon>Saliniradius</taxon>
    </lineage>
</organism>
<keyword evidence="3" id="KW-1185">Reference proteome</keyword>
<dbReference type="AlphaFoldDB" id="A0A2S2DZ89"/>
<dbReference type="Gene3D" id="1.10.30.50">
    <property type="match status" value="1"/>
</dbReference>
<evidence type="ECO:0000313" key="3">
    <source>
        <dbReference type="Proteomes" id="UP000245728"/>
    </source>
</evidence>
<sequence length="190" mass="21982">MSQEIEQAFTRYRTGERPWTHVERDWYVADGVGRLYPLKYIWALATNSAPRNFNTSHARKELAEREYSVVRLDSKQKYYNEWRKKADQLAGSTLSDEEIRKRANEAPKKPVKHLTASYQFGRNPYVSAFVLRRANGVCERCGSPAPFRKRFDNSPYLEVHHTVPLSEGGTDTIDNTEAVCPNCHREAHYG</sequence>
<name>A0A2S2DZ89_9ALTE</name>
<evidence type="ECO:0000259" key="1">
    <source>
        <dbReference type="SMART" id="SM00507"/>
    </source>
</evidence>
<protein>
    <submittedName>
        <fullName evidence="2">5-methylcytosine-specific restriction enzyme</fullName>
        <ecNumber evidence="2">3.1.21.-</ecNumber>
    </submittedName>
</protein>
<dbReference type="GO" id="GO:0003676">
    <property type="term" value="F:nucleic acid binding"/>
    <property type="evidence" value="ECO:0007669"/>
    <property type="project" value="InterPro"/>
</dbReference>
<dbReference type="EMBL" id="CP029347">
    <property type="protein sequence ID" value="AWL10696.1"/>
    <property type="molecule type" value="Genomic_DNA"/>
</dbReference>
<dbReference type="GO" id="GO:0016787">
    <property type="term" value="F:hydrolase activity"/>
    <property type="evidence" value="ECO:0007669"/>
    <property type="project" value="UniProtKB-KW"/>
</dbReference>
<reference evidence="2 3" key="1">
    <citation type="submission" date="2018-05" db="EMBL/GenBank/DDBJ databases">
        <title>Salinimonas sp. HMF8227 Genome sequencing and assembly.</title>
        <authorList>
            <person name="Kang H."/>
            <person name="Kang J."/>
            <person name="Cha I."/>
            <person name="Kim H."/>
            <person name="Joh K."/>
        </authorList>
    </citation>
    <scope>NUCLEOTIDE SEQUENCE [LARGE SCALE GENOMIC DNA]</scope>
    <source>
        <strain evidence="2 3">HMF8227</strain>
    </source>
</reference>
<dbReference type="GO" id="GO:0008270">
    <property type="term" value="F:zinc ion binding"/>
    <property type="evidence" value="ECO:0007669"/>
    <property type="project" value="InterPro"/>
</dbReference>
<gene>
    <name evidence="2" type="primary">mcrA</name>
    <name evidence="2" type="ORF">HMF8227_00188</name>
</gene>
<proteinExistence type="predicted"/>
<dbReference type="KEGG" id="salh:HMF8227_00188"/>
<feature type="domain" description="HNH nuclease" evidence="1">
    <location>
        <begin position="125"/>
        <end position="185"/>
    </location>
</feature>
<dbReference type="EC" id="3.1.21.-" evidence="2"/>